<keyword evidence="1" id="KW-0472">Membrane</keyword>
<proteinExistence type="predicted"/>
<protein>
    <submittedName>
        <fullName evidence="2">Uncharacterized protein</fullName>
    </submittedName>
</protein>
<reference evidence="2 3" key="1">
    <citation type="submission" date="2017-03" db="EMBL/GenBank/DDBJ databases">
        <title>Paenibacillus larvae genome sequencing.</title>
        <authorList>
            <person name="Dingman D.W."/>
        </authorList>
    </citation>
    <scope>NUCLEOTIDE SEQUENCE [LARGE SCALE GENOMIC DNA]</scope>
    <source>
        <strain evidence="2 3">SAG 10367</strain>
    </source>
</reference>
<dbReference type="EMBL" id="CP020557">
    <property type="protein sequence ID" value="ARF69223.1"/>
    <property type="molecule type" value="Genomic_DNA"/>
</dbReference>
<dbReference type="AlphaFoldDB" id="A0A1V0UVG0"/>
<keyword evidence="1" id="KW-1133">Transmembrane helix</keyword>
<gene>
    <name evidence="2" type="ORF">B7C51_17480</name>
</gene>
<evidence type="ECO:0000313" key="3">
    <source>
        <dbReference type="Proteomes" id="UP000192727"/>
    </source>
</evidence>
<keyword evidence="1" id="KW-0812">Transmembrane</keyword>
<organism evidence="2 3">
    <name type="scientific">Paenibacillus larvae subsp. pulvifaciens</name>
    <dbReference type="NCBI Taxonomy" id="1477"/>
    <lineage>
        <taxon>Bacteria</taxon>
        <taxon>Bacillati</taxon>
        <taxon>Bacillota</taxon>
        <taxon>Bacilli</taxon>
        <taxon>Bacillales</taxon>
        <taxon>Paenibacillaceae</taxon>
        <taxon>Paenibacillus</taxon>
    </lineage>
</organism>
<feature type="transmembrane region" description="Helical" evidence="1">
    <location>
        <begin position="24"/>
        <end position="42"/>
    </location>
</feature>
<sequence>MMKVPLKNVLREVVFYEPFGSSQYILNVYLSSASMFVFSQFLRVGKRSRGMPAIMPFFFDKMIK</sequence>
<accession>A0A1V0UVG0</accession>
<dbReference type="Proteomes" id="UP000192727">
    <property type="component" value="Chromosome"/>
</dbReference>
<evidence type="ECO:0000256" key="1">
    <source>
        <dbReference type="SAM" id="Phobius"/>
    </source>
</evidence>
<name>A0A1V0UVG0_9BACL</name>
<evidence type="ECO:0000313" key="2">
    <source>
        <dbReference type="EMBL" id="ARF69223.1"/>
    </source>
</evidence>